<reference evidence="3" key="1">
    <citation type="submission" date="2021-01" db="EMBL/GenBank/DDBJ databases">
        <title>Rhizobium sp. strain KVB221 16S ribosomal RNA gene Genome sequencing and assembly.</title>
        <authorList>
            <person name="Kang M."/>
        </authorList>
    </citation>
    <scope>NUCLEOTIDE SEQUENCE</scope>
    <source>
        <strain evidence="3">KVB221</strain>
    </source>
</reference>
<proteinExistence type="predicted"/>
<sequence length="182" mass="20161">MINRPVFNHGFIRIAVAALTCIAVAPISGALAEDKPKPVVKTAREEIKAFCGNIADSARDQRYLLQKSELEKLQGQVDERIAVLEKRKTEYEEWLKKRNDFLKQAEGGLVDIYKKMKPDAAALQLEQLEPILASAIIMKLPPRQSSLILSEMESKKAAMVAAVMSSAGDRNSANRTKARNPS</sequence>
<organism evidence="3 4">
    <name type="scientific">Rhizobium setariae</name>
    <dbReference type="NCBI Taxonomy" id="2801340"/>
    <lineage>
        <taxon>Bacteria</taxon>
        <taxon>Pseudomonadati</taxon>
        <taxon>Pseudomonadota</taxon>
        <taxon>Alphaproteobacteria</taxon>
        <taxon>Hyphomicrobiales</taxon>
        <taxon>Rhizobiaceae</taxon>
        <taxon>Rhizobium/Agrobacterium group</taxon>
        <taxon>Rhizobium</taxon>
    </lineage>
</organism>
<dbReference type="AlphaFoldDB" id="A0A936YQU0"/>
<gene>
    <name evidence="3" type="ORF">JJB09_01440</name>
</gene>
<feature type="compositionally biased region" description="Polar residues" evidence="1">
    <location>
        <begin position="168"/>
        <end position="182"/>
    </location>
</feature>
<evidence type="ECO:0000313" key="3">
    <source>
        <dbReference type="EMBL" id="MBL0370680.1"/>
    </source>
</evidence>
<dbReference type="Proteomes" id="UP000633219">
    <property type="component" value="Unassembled WGS sequence"/>
</dbReference>
<accession>A0A936YQU0</accession>
<feature type="chain" id="PRO_5036842886" evidence="2">
    <location>
        <begin position="33"/>
        <end position="182"/>
    </location>
</feature>
<protein>
    <submittedName>
        <fullName evidence="3">MotE family protein</fullName>
    </submittedName>
</protein>
<feature type="signal peptide" evidence="2">
    <location>
        <begin position="1"/>
        <end position="32"/>
    </location>
</feature>
<comment type="caution">
    <text evidence="3">The sequence shown here is derived from an EMBL/GenBank/DDBJ whole genome shotgun (WGS) entry which is preliminary data.</text>
</comment>
<name>A0A936YQU0_9HYPH</name>
<feature type="region of interest" description="Disordered" evidence="1">
    <location>
        <begin position="163"/>
        <end position="182"/>
    </location>
</feature>
<keyword evidence="2" id="KW-0732">Signal</keyword>
<keyword evidence="4" id="KW-1185">Reference proteome</keyword>
<dbReference type="RefSeq" id="WP_201652044.1">
    <property type="nucleotide sequence ID" value="NZ_JAEQNC010000001.1"/>
</dbReference>
<evidence type="ECO:0000313" key="4">
    <source>
        <dbReference type="Proteomes" id="UP000633219"/>
    </source>
</evidence>
<evidence type="ECO:0000256" key="1">
    <source>
        <dbReference type="SAM" id="MobiDB-lite"/>
    </source>
</evidence>
<evidence type="ECO:0000256" key="2">
    <source>
        <dbReference type="SAM" id="SignalP"/>
    </source>
</evidence>
<dbReference type="EMBL" id="JAEQNC010000001">
    <property type="protein sequence ID" value="MBL0370680.1"/>
    <property type="molecule type" value="Genomic_DNA"/>
</dbReference>